<keyword evidence="1" id="KW-0732">Signal</keyword>
<organism evidence="2">
    <name type="scientific">Skeletonema marinoi</name>
    <dbReference type="NCBI Taxonomy" id="267567"/>
    <lineage>
        <taxon>Eukaryota</taxon>
        <taxon>Sar</taxon>
        <taxon>Stramenopiles</taxon>
        <taxon>Ochrophyta</taxon>
        <taxon>Bacillariophyta</taxon>
        <taxon>Coscinodiscophyceae</taxon>
        <taxon>Thalassiosirophycidae</taxon>
        <taxon>Thalassiosirales</taxon>
        <taxon>Skeletonemataceae</taxon>
        <taxon>Skeletonema</taxon>
        <taxon>Skeletonema marinoi-dohrnii complex</taxon>
    </lineage>
</organism>
<feature type="signal peptide" evidence="1">
    <location>
        <begin position="1"/>
        <end position="21"/>
    </location>
</feature>
<dbReference type="EMBL" id="JATAAI010000032">
    <property type="protein sequence ID" value="KAK1735896.1"/>
    <property type="molecule type" value="Genomic_DNA"/>
</dbReference>
<sequence>MFASLLRLSVAAILLIAYVSAFAPISTHHHQRSSTALNIIPITNGPTLNSEQAKAAGIGGLGGTKNLKSGGMGAFKVAPKGSKEAAKKKTVAAKKPVAAKKSPFSFGAKKAPVKEPVETKKAPVGLFTKMPWQK</sequence>
<gene>
    <name evidence="3" type="ORF">QTG54_013602</name>
    <name evidence="2" type="ORF">SMAR0320_LOCUS13806</name>
</gene>
<evidence type="ECO:0000256" key="1">
    <source>
        <dbReference type="SAM" id="SignalP"/>
    </source>
</evidence>
<evidence type="ECO:0000313" key="2">
    <source>
        <dbReference type="EMBL" id="CAD9611114.1"/>
    </source>
</evidence>
<accession>A0A7S2PP70</accession>
<dbReference type="EMBL" id="HBGZ01019282">
    <property type="protein sequence ID" value="CAD9611114.1"/>
    <property type="molecule type" value="Transcribed_RNA"/>
</dbReference>
<proteinExistence type="predicted"/>
<reference evidence="2" key="1">
    <citation type="submission" date="2021-01" db="EMBL/GenBank/DDBJ databases">
        <authorList>
            <person name="Corre E."/>
            <person name="Pelletier E."/>
            <person name="Niang G."/>
            <person name="Scheremetjew M."/>
            <person name="Finn R."/>
            <person name="Kale V."/>
            <person name="Holt S."/>
            <person name="Cochrane G."/>
            <person name="Meng A."/>
            <person name="Brown T."/>
            <person name="Cohen L."/>
        </authorList>
    </citation>
    <scope>NUCLEOTIDE SEQUENCE</scope>
    <source>
        <strain evidence="2">SM1012Den-03</strain>
    </source>
</reference>
<name>A0A7S2PP70_9STRA</name>
<dbReference type="AlphaFoldDB" id="A0A7S2PP70"/>
<dbReference type="Proteomes" id="UP001224775">
    <property type="component" value="Unassembled WGS sequence"/>
</dbReference>
<reference evidence="3" key="2">
    <citation type="submission" date="2023-06" db="EMBL/GenBank/DDBJ databases">
        <title>Survivors Of The Sea: Transcriptome response of Skeletonema marinoi to long-term dormancy.</title>
        <authorList>
            <person name="Pinder M.I.M."/>
            <person name="Kourtchenko O."/>
            <person name="Robertson E.K."/>
            <person name="Larsson T."/>
            <person name="Maumus F."/>
            <person name="Osuna-Cruz C.M."/>
            <person name="Vancaester E."/>
            <person name="Stenow R."/>
            <person name="Vandepoele K."/>
            <person name="Ploug H."/>
            <person name="Bruchert V."/>
            <person name="Godhe A."/>
            <person name="Topel M."/>
        </authorList>
    </citation>
    <scope>NUCLEOTIDE SEQUENCE</scope>
    <source>
        <strain evidence="3">R05AC</strain>
    </source>
</reference>
<evidence type="ECO:0000313" key="3">
    <source>
        <dbReference type="EMBL" id="KAK1735896.1"/>
    </source>
</evidence>
<evidence type="ECO:0000313" key="4">
    <source>
        <dbReference type="Proteomes" id="UP001224775"/>
    </source>
</evidence>
<protein>
    <submittedName>
        <fullName evidence="2">Uncharacterized protein</fullName>
    </submittedName>
</protein>
<feature type="chain" id="PRO_5042409321" evidence="1">
    <location>
        <begin position="22"/>
        <end position="134"/>
    </location>
</feature>
<keyword evidence="4" id="KW-1185">Reference proteome</keyword>